<proteinExistence type="predicted"/>
<dbReference type="VEuPathDB" id="VectorBase:SSCA004183"/>
<accession>A0A132ADD2</accession>
<sequence length="170" mass="17270">MVVVEHSSNPSEFPYNGPPPSHQPPPAPSSSHPPGYFDFYSPSVQGPPPPGSGPHNGDTSAGLVPSPYGSGPKNHPLPPPTASVPNLHDGSSMHQQGIINLGADAPFISNALGADSIIPGQSRNSVSPSSSADGALSMSAMTPDNFGRPNSASSGPPTSSFPTMTETPVW</sequence>
<dbReference type="OrthoDB" id="10068367at2759"/>
<feature type="compositionally biased region" description="Polar residues" evidence="1">
    <location>
        <begin position="148"/>
        <end position="170"/>
    </location>
</feature>
<protein>
    <submittedName>
        <fullName evidence="2">Uncharacterized protein</fullName>
    </submittedName>
</protein>
<name>A0A132ADD2_SARSC</name>
<evidence type="ECO:0000313" key="3">
    <source>
        <dbReference type="Proteomes" id="UP000616769"/>
    </source>
</evidence>
<feature type="region of interest" description="Disordered" evidence="1">
    <location>
        <begin position="1"/>
        <end position="94"/>
    </location>
</feature>
<dbReference type="AlphaFoldDB" id="A0A132ADD2"/>
<feature type="compositionally biased region" description="Polar residues" evidence="1">
    <location>
        <begin position="119"/>
        <end position="132"/>
    </location>
</feature>
<dbReference type="Proteomes" id="UP000616769">
    <property type="component" value="Unassembled WGS sequence"/>
</dbReference>
<feature type="region of interest" description="Disordered" evidence="1">
    <location>
        <begin position="119"/>
        <end position="170"/>
    </location>
</feature>
<reference evidence="2 3" key="1">
    <citation type="journal article" date="2015" name="Parasit. Vectors">
        <title>Draft genome of the scabies mite.</title>
        <authorList>
            <person name="Rider S.D.Jr."/>
            <person name="Morgan M.S."/>
            <person name="Arlian L.G."/>
        </authorList>
    </citation>
    <scope>NUCLEOTIDE SEQUENCE [LARGE SCALE GENOMIC DNA]</scope>
    <source>
        <strain evidence="2">Arlian Lab</strain>
    </source>
</reference>
<feature type="compositionally biased region" description="Polar residues" evidence="1">
    <location>
        <begin position="1"/>
        <end position="11"/>
    </location>
</feature>
<feature type="compositionally biased region" description="Pro residues" evidence="1">
    <location>
        <begin position="16"/>
        <end position="28"/>
    </location>
</feature>
<comment type="caution">
    <text evidence="2">The sequence shown here is derived from an EMBL/GenBank/DDBJ whole genome shotgun (WGS) entry which is preliminary data.</text>
</comment>
<gene>
    <name evidence="2" type="ORF">QR98_0075250</name>
</gene>
<evidence type="ECO:0000313" key="2">
    <source>
        <dbReference type="EMBL" id="KPM08996.1"/>
    </source>
</evidence>
<evidence type="ECO:0000256" key="1">
    <source>
        <dbReference type="SAM" id="MobiDB-lite"/>
    </source>
</evidence>
<dbReference type="EMBL" id="JXLN01012988">
    <property type="protein sequence ID" value="KPM08996.1"/>
    <property type="molecule type" value="Genomic_DNA"/>
</dbReference>
<organism evidence="2 3">
    <name type="scientific">Sarcoptes scabiei</name>
    <name type="common">Itch mite</name>
    <name type="synonym">Acarus scabiei</name>
    <dbReference type="NCBI Taxonomy" id="52283"/>
    <lineage>
        <taxon>Eukaryota</taxon>
        <taxon>Metazoa</taxon>
        <taxon>Ecdysozoa</taxon>
        <taxon>Arthropoda</taxon>
        <taxon>Chelicerata</taxon>
        <taxon>Arachnida</taxon>
        <taxon>Acari</taxon>
        <taxon>Acariformes</taxon>
        <taxon>Sarcoptiformes</taxon>
        <taxon>Astigmata</taxon>
        <taxon>Psoroptidia</taxon>
        <taxon>Sarcoptoidea</taxon>
        <taxon>Sarcoptidae</taxon>
        <taxon>Sarcoptinae</taxon>
        <taxon>Sarcoptes</taxon>
    </lineage>
</organism>